<evidence type="ECO:0000256" key="5">
    <source>
        <dbReference type="SAM" id="MobiDB-lite"/>
    </source>
</evidence>
<keyword evidence="7" id="KW-1185">Reference proteome</keyword>
<dbReference type="Gene3D" id="3.40.50.300">
    <property type="entry name" value="P-loop containing nucleotide triphosphate hydrolases"/>
    <property type="match status" value="1"/>
</dbReference>
<protein>
    <submittedName>
        <fullName evidence="6">Ras-related protein Rab-4B</fullName>
    </submittedName>
</protein>
<dbReference type="PROSITE" id="PS51420">
    <property type="entry name" value="RHO"/>
    <property type="match status" value="1"/>
</dbReference>
<dbReference type="FunFam" id="3.40.50.300:FF:000586">
    <property type="entry name" value="Rab family GTPase"/>
    <property type="match status" value="1"/>
</dbReference>
<comment type="subcellular location">
    <subcellularLocation>
        <location evidence="1">Endomembrane system</location>
    </subcellularLocation>
</comment>
<sequence>MNPFNFNSILSSMTQPLYKFIVIGSSGVGKTAIIKRLTENTFSDLIQSTIGVEFVSTLIQIGDDKVKLQIWDTAGQERFQSVSKSYYRNAVGVIIVYDITDRKSFDSLPTWINEVHQHCDPNAVVHLIGNKSDLNEERQISLAEATSFAESYQMNYIETSAKGGDNVTEAFVRAATDIISRGMTNSSQPATPQSQPIVVQGDESKKKCGC</sequence>
<dbReference type="GO" id="GO:0012505">
    <property type="term" value="C:endomembrane system"/>
    <property type="evidence" value="ECO:0007669"/>
    <property type="project" value="UniProtKB-SubCell"/>
</dbReference>
<accession>A0A1J4KBQ4</accession>
<dbReference type="PROSITE" id="PS51421">
    <property type="entry name" value="RAS"/>
    <property type="match status" value="1"/>
</dbReference>
<dbReference type="InterPro" id="IPR005225">
    <property type="entry name" value="Small_GTP-bd"/>
</dbReference>
<evidence type="ECO:0000313" key="7">
    <source>
        <dbReference type="Proteomes" id="UP000179807"/>
    </source>
</evidence>
<dbReference type="PROSITE" id="PS51417">
    <property type="entry name" value="ARF"/>
    <property type="match status" value="1"/>
</dbReference>
<dbReference type="InterPro" id="IPR050209">
    <property type="entry name" value="Rab_GTPases_membrane_traffic"/>
</dbReference>
<evidence type="ECO:0000313" key="6">
    <source>
        <dbReference type="EMBL" id="OHT07124.1"/>
    </source>
</evidence>
<comment type="caution">
    <text evidence="6">The sequence shown here is derived from an EMBL/GenBank/DDBJ whole genome shotgun (WGS) entry which is preliminary data.</text>
</comment>
<dbReference type="PANTHER" id="PTHR47979">
    <property type="entry name" value="DRAB11-RELATED"/>
    <property type="match status" value="1"/>
</dbReference>
<organism evidence="6 7">
    <name type="scientific">Tritrichomonas foetus</name>
    <dbReference type="NCBI Taxonomy" id="1144522"/>
    <lineage>
        <taxon>Eukaryota</taxon>
        <taxon>Metamonada</taxon>
        <taxon>Parabasalia</taxon>
        <taxon>Tritrichomonadida</taxon>
        <taxon>Tritrichomonadidae</taxon>
        <taxon>Tritrichomonas</taxon>
    </lineage>
</organism>
<evidence type="ECO:0000256" key="3">
    <source>
        <dbReference type="ARBA" id="ARBA00022741"/>
    </source>
</evidence>
<dbReference type="GO" id="GO:0003924">
    <property type="term" value="F:GTPase activity"/>
    <property type="evidence" value="ECO:0007669"/>
    <property type="project" value="InterPro"/>
</dbReference>
<gene>
    <name evidence="6" type="primary">RAB4B</name>
    <name evidence="6" type="ORF">TRFO_01219</name>
</gene>
<keyword evidence="4" id="KW-0472">Membrane</keyword>
<name>A0A1J4KBQ4_9EUKA</name>
<feature type="region of interest" description="Disordered" evidence="5">
    <location>
        <begin position="182"/>
        <end position="205"/>
    </location>
</feature>
<dbReference type="InterPro" id="IPR027417">
    <property type="entry name" value="P-loop_NTPase"/>
</dbReference>
<dbReference type="NCBIfam" id="TIGR00231">
    <property type="entry name" value="small_GTP"/>
    <property type="match status" value="1"/>
</dbReference>
<dbReference type="SMART" id="SM00173">
    <property type="entry name" value="RAS"/>
    <property type="match status" value="1"/>
</dbReference>
<dbReference type="Proteomes" id="UP000179807">
    <property type="component" value="Unassembled WGS sequence"/>
</dbReference>
<dbReference type="GeneID" id="94824679"/>
<evidence type="ECO:0000256" key="1">
    <source>
        <dbReference type="ARBA" id="ARBA00004308"/>
    </source>
</evidence>
<dbReference type="GO" id="GO:0005525">
    <property type="term" value="F:GTP binding"/>
    <property type="evidence" value="ECO:0007669"/>
    <property type="project" value="InterPro"/>
</dbReference>
<dbReference type="Pfam" id="PF00071">
    <property type="entry name" value="Ras"/>
    <property type="match status" value="1"/>
</dbReference>
<reference evidence="6" key="1">
    <citation type="submission" date="2016-10" db="EMBL/GenBank/DDBJ databases">
        <authorList>
            <person name="Benchimol M."/>
            <person name="Almeida L.G."/>
            <person name="Vasconcelos A.T."/>
            <person name="Perreira-Neves A."/>
            <person name="Rosa I.A."/>
            <person name="Tasca T."/>
            <person name="Bogo M.R."/>
            <person name="de Souza W."/>
        </authorList>
    </citation>
    <scope>NUCLEOTIDE SEQUENCE [LARGE SCALE GENOMIC DNA]</scope>
    <source>
        <strain evidence="6">K</strain>
    </source>
</reference>
<comment type="similarity">
    <text evidence="2">Belongs to the small GTPase superfamily. Rab family.</text>
</comment>
<dbReference type="InterPro" id="IPR001806">
    <property type="entry name" value="Small_GTPase"/>
</dbReference>
<dbReference type="SMART" id="SM00174">
    <property type="entry name" value="RHO"/>
    <property type="match status" value="1"/>
</dbReference>
<dbReference type="OrthoDB" id="9989112at2759"/>
<dbReference type="CDD" id="cd00154">
    <property type="entry name" value="Rab"/>
    <property type="match status" value="1"/>
</dbReference>
<evidence type="ECO:0000256" key="2">
    <source>
        <dbReference type="ARBA" id="ARBA00006270"/>
    </source>
</evidence>
<dbReference type="SMART" id="SM00177">
    <property type="entry name" value="ARF"/>
    <property type="match status" value="1"/>
</dbReference>
<keyword evidence="3" id="KW-0547">Nucleotide-binding</keyword>
<dbReference type="SMART" id="SM00176">
    <property type="entry name" value="RAN"/>
    <property type="match status" value="1"/>
</dbReference>
<dbReference type="RefSeq" id="XP_068360260.1">
    <property type="nucleotide sequence ID" value="XM_068489975.1"/>
</dbReference>
<dbReference type="EMBL" id="MLAK01000704">
    <property type="protein sequence ID" value="OHT07124.1"/>
    <property type="molecule type" value="Genomic_DNA"/>
</dbReference>
<proteinExistence type="inferred from homology"/>
<evidence type="ECO:0000256" key="4">
    <source>
        <dbReference type="ARBA" id="ARBA00023136"/>
    </source>
</evidence>
<dbReference type="PROSITE" id="PS51419">
    <property type="entry name" value="RAB"/>
    <property type="match status" value="1"/>
</dbReference>
<dbReference type="SUPFAM" id="SSF52540">
    <property type="entry name" value="P-loop containing nucleoside triphosphate hydrolases"/>
    <property type="match status" value="1"/>
</dbReference>
<dbReference type="PRINTS" id="PR00449">
    <property type="entry name" value="RASTRNSFRMNG"/>
</dbReference>
<dbReference type="AlphaFoldDB" id="A0A1J4KBQ4"/>
<feature type="compositionally biased region" description="Polar residues" evidence="5">
    <location>
        <begin position="182"/>
        <end position="197"/>
    </location>
</feature>
<dbReference type="VEuPathDB" id="TrichDB:TRFO_01219"/>
<dbReference type="SMART" id="SM00175">
    <property type="entry name" value="RAB"/>
    <property type="match status" value="1"/>
</dbReference>